<feature type="region of interest" description="Disordered" evidence="1">
    <location>
        <begin position="58"/>
        <end position="85"/>
    </location>
</feature>
<feature type="compositionally biased region" description="Basic and acidic residues" evidence="1">
    <location>
        <begin position="68"/>
        <end position="77"/>
    </location>
</feature>
<evidence type="ECO:0000313" key="2">
    <source>
        <dbReference type="EMBL" id="JAH53766.1"/>
    </source>
</evidence>
<sequence length="85" mass="9268">MLSRRLNLLCRHLITVANGGECGRCTGERERVLYLETSVFSPSQKAWAGSEGCSVRGYTPRAGTRTLTRTESEREGENVGAPSGH</sequence>
<proteinExistence type="predicted"/>
<accession>A0A0E9TJL8</accession>
<protein>
    <submittedName>
        <fullName evidence="2">Uncharacterized protein</fullName>
    </submittedName>
</protein>
<dbReference type="EMBL" id="GBXM01054811">
    <property type="protein sequence ID" value="JAH53766.1"/>
    <property type="molecule type" value="Transcribed_RNA"/>
</dbReference>
<organism evidence="2">
    <name type="scientific">Anguilla anguilla</name>
    <name type="common">European freshwater eel</name>
    <name type="synonym">Muraena anguilla</name>
    <dbReference type="NCBI Taxonomy" id="7936"/>
    <lineage>
        <taxon>Eukaryota</taxon>
        <taxon>Metazoa</taxon>
        <taxon>Chordata</taxon>
        <taxon>Craniata</taxon>
        <taxon>Vertebrata</taxon>
        <taxon>Euteleostomi</taxon>
        <taxon>Actinopterygii</taxon>
        <taxon>Neopterygii</taxon>
        <taxon>Teleostei</taxon>
        <taxon>Anguilliformes</taxon>
        <taxon>Anguillidae</taxon>
        <taxon>Anguilla</taxon>
    </lineage>
</organism>
<dbReference type="AlphaFoldDB" id="A0A0E9TJL8"/>
<evidence type="ECO:0000256" key="1">
    <source>
        <dbReference type="SAM" id="MobiDB-lite"/>
    </source>
</evidence>
<name>A0A0E9TJL8_ANGAN</name>
<reference evidence="2" key="1">
    <citation type="submission" date="2014-11" db="EMBL/GenBank/DDBJ databases">
        <authorList>
            <person name="Amaro Gonzalez C."/>
        </authorList>
    </citation>
    <scope>NUCLEOTIDE SEQUENCE</scope>
</reference>
<reference evidence="2" key="2">
    <citation type="journal article" date="2015" name="Fish Shellfish Immunol.">
        <title>Early steps in the European eel (Anguilla anguilla)-Vibrio vulnificus interaction in the gills: Role of the RtxA13 toxin.</title>
        <authorList>
            <person name="Callol A."/>
            <person name="Pajuelo D."/>
            <person name="Ebbesson L."/>
            <person name="Teles M."/>
            <person name="MacKenzie S."/>
            <person name="Amaro C."/>
        </authorList>
    </citation>
    <scope>NUCLEOTIDE SEQUENCE</scope>
</reference>